<name>A0A6I2M4L8_9BACI</name>
<evidence type="ECO:0000256" key="5">
    <source>
        <dbReference type="HAMAP-Rule" id="MF_01256"/>
    </source>
</evidence>
<dbReference type="AlphaFoldDB" id="A0A6I2M4L8"/>
<keyword evidence="2 5" id="KW-0479">Metal-binding</keyword>
<feature type="binding site" evidence="5">
    <location>
        <position position="158"/>
    </location>
    <ligand>
        <name>Zn(2+)</name>
        <dbReference type="ChEBI" id="CHEBI:29105"/>
    </ligand>
</feature>
<dbReference type="InterPro" id="IPR034660">
    <property type="entry name" value="DinB/YfiT-like"/>
</dbReference>
<dbReference type="GO" id="GO:0005737">
    <property type="term" value="C:cytoplasm"/>
    <property type="evidence" value="ECO:0007669"/>
    <property type="project" value="UniProtKB-SubCell"/>
</dbReference>
<keyword evidence="8" id="KW-1185">Reference proteome</keyword>
<gene>
    <name evidence="7" type="primary">bstA</name>
    <name evidence="7" type="ORF">GJU41_00920</name>
</gene>
<dbReference type="Pfam" id="PF12867">
    <property type="entry name" value="DinB_2"/>
    <property type="match status" value="1"/>
</dbReference>
<keyword evidence="4 5" id="KW-0862">Zinc</keyword>
<proteinExistence type="inferred from homology"/>
<dbReference type="EMBL" id="WKKF01000001">
    <property type="protein sequence ID" value="MRX52517.1"/>
    <property type="molecule type" value="Genomic_DNA"/>
</dbReference>
<keyword evidence="7" id="KW-0808">Transferase</keyword>
<evidence type="ECO:0000313" key="8">
    <source>
        <dbReference type="Proteomes" id="UP000441585"/>
    </source>
</evidence>
<dbReference type="InterPro" id="IPR023774">
    <property type="entry name" value="Put_metal_dep_hydrolase_YfiT"/>
</dbReference>
<protein>
    <recommendedName>
        <fullName evidence="5">Putative metal-dependent hydrolase GJU41_00920</fullName>
        <ecNumber evidence="5">3.-.-.-</ecNumber>
    </recommendedName>
</protein>
<accession>A0A6I2M4L8</accession>
<comment type="subunit">
    <text evidence="5">Homodimer.</text>
</comment>
<feature type="domain" description="DinB-like" evidence="6">
    <location>
        <begin position="29"/>
        <end position="166"/>
    </location>
</feature>
<dbReference type="RefSeq" id="WP_070876142.1">
    <property type="nucleotide sequence ID" value="NZ_CAJGAA010000001.1"/>
</dbReference>
<evidence type="ECO:0000256" key="4">
    <source>
        <dbReference type="ARBA" id="ARBA00022833"/>
    </source>
</evidence>
<dbReference type="InterPro" id="IPR024775">
    <property type="entry name" value="DinB-like"/>
</dbReference>
<comment type="cofactor">
    <cofactor evidence="5">
        <name>Zn(2+)</name>
        <dbReference type="ChEBI" id="CHEBI:29105"/>
    </cofactor>
    <text evidence="5">Binds 1 zinc ion per subunit.</text>
</comment>
<dbReference type="EC" id="3.-.-.-" evidence="5"/>
<reference evidence="7 8" key="1">
    <citation type="submission" date="2019-11" db="EMBL/GenBank/DDBJ databases">
        <title>Bacillus idriensis genome.</title>
        <authorList>
            <person name="Konopka E.N."/>
            <person name="Newman J.D."/>
        </authorList>
    </citation>
    <scope>NUCLEOTIDE SEQUENCE [LARGE SCALE GENOMIC DNA]</scope>
    <source>
        <strain evidence="7 8">DSM 19097</strain>
    </source>
</reference>
<dbReference type="Proteomes" id="UP000441585">
    <property type="component" value="Unassembled WGS sequence"/>
</dbReference>
<dbReference type="GO" id="GO:0016740">
    <property type="term" value="F:transferase activity"/>
    <property type="evidence" value="ECO:0007669"/>
    <property type="project" value="UniProtKB-KW"/>
</dbReference>
<dbReference type="GO" id="GO:0008270">
    <property type="term" value="F:zinc ion binding"/>
    <property type="evidence" value="ECO:0007669"/>
    <property type="project" value="UniProtKB-UniRule"/>
</dbReference>
<feature type="binding site" evidence="5">
    <location>
        <position position="162"/>
    </location>
    <ligand>
        <name>Zn(2+)</name>
        <dbReference type="ChEBI" id="CHEBI:29105"/>
    </ligand>
</feature>
<dbReference type="Gene3D" id="1.20.120.450">
    <property type="entry name" value="dinb family like domain"/>
    <property type="match status" value="1"/>
</dbReference>
<evidence type="ECO:0000259" key="6">
    <source>
        <dbReference type="Pfam" id="PF12867"/>
    </source>
</evidence>
<comment type="similarity">
    <text evidence="5">Belongs to the metal hydrolase YfiT family.</text>
</comment>
<feature type="binding site" evidence="5">
    <location>
        <position position="65"/>
    </location>
    <ligand>
        <name>Zn(2+)</name>
        <dbReference type="ChEBI" id="CHEBI:29105"/>
    </ligand>
</feature>
<comment type="subcellular location">
    <subcellularLocation>
        <location evidence="5">Cytoplasm</location>
    </subcellularLocation>
</comment>
<evidence type="ECO:0000256" key="2">
    <source>
        <dbReference type="ARBA" id="ARBA00022723"/>
    </source>
</evidence>
<organism evidence="7 8">
    <name type="scientific">Metabacillus idriensis</name>
    <dbReference type="NCBI Taxonomy" id="324768"/>
    <lineage>
        <taxon>Bacteria</taxon>
        <taxon>Bacillati</taxon>
        <taxon>Bacillota</taxon>
        <taxon>Bacilli</taxon>
        <taxon>Bacillales</taxon>
        <taxon>Bacillaceae</taxon>
        <taxon>Metabacillus</taxon>
    </lineage>
</organism>
<comment type="function">
    <text evidence="5">Possible metal-dependent hydrolase.</text>
</comment>
<sequence length="175" mass="19963">MKDLKYPIGFFHGPEKIEPVHLESWLHELSAAPSRLKAAVLDLSDSQLDTPYREGGWSVRQVVHHVADSHMNAYIRIKLGLTEENPVIRPYEEKEWAELADSKHGEIGVSLVLLESLHKRLIQLAATLSESDLNRTFFHPENKTSATLAETFGVYAWHGNHHIAHIESLRDRMGW</sequence>
<dbReference type="HAMAP" id="MF_01256">
    <property type="entry name" value="YfiT_hydrol"/>
    <property type="match status" value="1"/>
</dbReference>
<dbReference type="GO" id="GO:0016787">
    <property type="term" value="F:hydrolase activity"/>
    <property type="evidence" value="ECO:0007669"/>
    <property type="project" value="UniProtKB-UniRule"/>
</dbReference>
<evidence type="ECO:0000256" key="1">
    <source>
        <dbReference type="ARBA" id="ARBA00022490"/>
    </source>
</evidence>
<evidence type="ECO:0000256" key="3">
    <source>
        <dbReference type="ARBA" id="ARBA00022801"/>
    </source>
</evidence>
<evidence type="ECO:0000313" key="7">
    <source>
        <dbReference type="EMBL" id="MRX52517.1"/>
    </source>
</evidence>
<keyword evidence="1 5" id="KW-0963">Cytoplasm</keyword>
<comment type="caution">
    <text evidence="7">The sequence shown here is derived from an EMBL/GenBank/DDBJ whole genome shotgun (WGS) entry which is preliminary data.</text>
</comment>
<dbReference type="SUPFAM" id="SSF109854">
    <property type="entry name" value="DinB/YfiT-like putative metalloenzymes"/>
    <property type="match status" value="1"/>
</dbReference>
<keyword evidence="3 5" id="KW-0378">Hydrolase</keyword>
<dbReference type="NCBIfam" id="NF009807">
    <property type="entry name" value="PRK13291.1"/>
    <property type="match status" value="1"/>
</dbReference>